<name>W2SDS6_CYPE1</name>
<sequence>MPAPSLAGAQVFGISQQQRWIPMHREGQQPRIPDPSRPILSGDSKRGRSVDSVQHLPELLCQ</sequence>
<dbReference type="AlphaFoldDB" id="W2SDS6"/>
<feature type="region of interest" description="Disordered" evidence="1">
    <location>
        <begin position="22"/>
        <end position="54"/>
    </location>
</feature>
<reference evidence="2 3" key="1">
    <citation type="submission" date="2013-03" db="EMBL/GenBank/DDBJ databases">
        <title>The Genome Sequence of Phialophora europaea CBS 101466.</title>
        <authorList>
            <consortium name="The Broad Institute Genomics Platform"/>
            <person name="Cuomo C."/>
            <person name="de Hoog S."/>
            <person name="Gorbushina A."/>
            <person name="Walker B."/>
            <person name="Young S.K."/>
            <person name="Zeng Q."/>
            <person name="Gargeya S."/>
            <person name="Fitzgerald M."/>
            <person name="Haas B."/>
            <person name="Abouelleil A."/>
            <person name="Allen A.W."/>
            <person name="Alvarado L."/>
            <person name="Arachchi H.M."/>
            <person name="Berlin A.M."/>
            <person name="Chapman S.B."/>
            <person name="Gainer-Dewar J."/>
            <person name="Goldberg J."/>
            <person name="Griggs A."/>
            <person name="Gujja S."/>
            <person name="Hansen M."/>
            <person name="Howarth C."/>
            <person name="Imamovic A."/>
            <person name="Ireland A."/>
            <person name="Larimer J."/>
            <person name="McCowan C."/>
            <person name="Murphy C."/>
            <person name="Pearson M."/>
            <person name="Poon T.W."/>
            <person name="Priest M."/>
            <person name="Roberts A."/>
            <person name="Saif S."/>
            <person name="Shea T."/>
            <person name="Sisk P."/>
            <person name="Sykes S."/>
            <person name="Wortman J."/>
            <person name="Nusbaum C."/>
            <person name="Birren B."/>
        </authorList>
    </citation>
    <scope>NUCLEOTIDE SEQUENCE [LARGE SCALE GENOMIC DNA]</scope>
    <source>
        <strain evidence="2 3">CBS 101466</strain>
    </source>
</reference>
<evidence type="ECO:0000313" key="3">
    <source>
        <dbReference type="Proteomes" id="UP000030752"/>
    </source>
</evidence>
<dbReference type="InParanoid" id="W2SDS6"/>
<accession>W2SDS6</accession>
<gene>
    <name evidence="2" type="ORF">HMPREF1541_00237</name>
</gene>
<organism evidence="2 3">
    <name type="scientific">Cyphellophora europaea (strain CBS 101466)</name>
    <name type="common">Phialophora europaea</name>
    <dbReference type="NCBI Taxonomy" id="1220924"/>
    <lineage>
        <taxon>Eukaryota</taxon>
        <taxon>Fungi</taxon>
        <taxon>Dikarya</taxon>
        <taxon>Ascomycota</taxon>
        <taxon>Pezizomycotina</taxon>
        <taxon>Eurotiomycetes</taxon>
        <taxon>Chaetothyriomycetidae</taxon>
        <taxon>Chaetothyriales</taxon>
        <taxon>Cyphellophoraceae</taxon>
        <taxon>Cyphellophora</taxon>
    </lineage>
</organism>
<dbReference type="Proteomes" id="UP000030752">
    <property type="component" value="Unassembled WGS sequence"/>
</dbReference>
<dbReference type="EMBL" id="KB822711">
    <property type="protein sequence ID" value="ETN46054.1"/>
    <property type="molecule type" value="Genomic_DNA"/>
</dbReference>
<evidence type="ECO:0000313" key="2">
    <source>
        <dbReference type="EMBL" id="ETN46054.1"/>
    </source>
</evidence>
<proteinExistence type="predicted"/>
<dbReference type="HOGENOM" id="CLU_2904133_0_0_1"/>
<dbReference type="GeneID" id="19967576"/>
<evidence type="ECO:0000256" key="1">
    <source>
        <dbReference type="SAM" id="MobiDB-lite"/>
    </source>
</evidence>
<protein>
    <submittedName>
        <fullName evidence="2">Uncharacterized protein</fullName>
    </submittedName>
</protein>
<keyword evidence="3" id="KW-1185">Reference proteome</keyword>
<dbReference type="RefSeq" id="XP_008710766.1">
    <property type="nucleotide sequence ID" value="XM_008712544.1"/>
</dbReference>
<dbReference type="VEuPathDB" id="FungiDB:HMPREF1541_00237"/>